<evidence type="ECO:0000313" key="5">
    <source>
        <dbReference type="Proteomes" id="UP000317214"/>
    </source>
</evidence>
<dbReference type="EMBL" id="CP032485">
    <property type="protein sequence ID" value="QDH24331.1"/>
    <property type="molecule type" value="Genomic_DNA"/>
</dbReference>
<dbReference type="OrthoDB" id="9797825at2"/>
<dbReference type="InterPro" id="IPR042272">
    <property type="entry name" value="ATP12_ATP_synth-F1-assembly_N"/>
</dbReference>
<sequence length="233" mass="25259">MSAKRRFWKSVSVIEQQAEHGLGTVYMPALDGRPIRLPKGSTLAVAQRPLAEAIAAEWGRIEEGTFQPESLPLTRITGTMIERIRPDMSVPRSALLSFGLDDALCYDGGTGGESLQRLMAWLAERQIRPVVTTGLMPVTQAPDYVNALELWLAERNEAELAALGVIVQAGGSVLVGLALLEGGLTLEQAVSIITADERKQEAVWGGDKELTATIHTRQNDLQDAVTFLALSQQ</sequence>
<accession>A0A4Y6V6T9</accession>
<dbReference type="InterPro" id="IPR023335">
    <property type="entry name" value="ATP12_ortho_dom_sf"/>
</dbReference>
<comment type="similarity">
    <text evidence="1">Belongs to the ATP12 family.</text>
</comment>
<dbReference type="Pfam" id="PF07542">
    <property type="entry name" value="ATP12"/>
    <property type="match status" value="1"/>
</dbReference>
<evidence type="ECO:0000256" key="1">
    <source>
        <dbReference type="ARBA" id="ARBA00008231"/>
    </source>
</evidence>
<dbReference type="KEGG" id="ntn:D5366_02595"/>
<dbReference type="AlphaFoldDB" id="A0A4Y6V6T9"/>
<dbReference type="PANTHER" id="PTHR21013:SF10">
    <property type="entry name" value="ATP SYNTHASE MITOCHONDRIAL F1 COMPLEX ASSEMBLY FACTOR 2"/>
    <property type="match status" value="1"/>
</dbReference>
<reference evidence="4 5" key="1">
    <citation type="submission" date="2018-09" db="EMBL/GenBank/DDBJ databases">
        <title>The complete genome sequence of Neokomagataea tanensis NBRC 106556(T).</title>
        <authorList>
            <person name="Chua K.-O."/>
            <person name="See-Too W.-S."/>
            <person name="Hong K.-W."/>
            <person name="Yin W.-F."/>
            <person name="Chan K.-G."/>
        </authorList>
    </citation>
    <scope>NUCLEOTIDE SEQUENCE [LARGE SCALE GENOMIC DNA]</scope>
    <source>
        <strain evidence="5">AH13 \ NBRC 106556</strain>
    </source>
</reference>
<keyword evidence="2" id="KW-0809">Transit peptide</keyword>
<keyword evidence="5" id="KW-1185">Reference proteome</keyword>
<proteinExistence type="inferred from homology"/>
<protein>
    <submittedName>
        <fullName evidence="4">ATP12 chaperone protein</fullName>
    </submittedName>
</protein>
<keyword evidence="3" id="KW-0143">Chaperone</keyword>
<dbReference type="InterPro" id="IPR011419">
    <property type="entry name" value="ATP12_ATP_synth-F1-assembly"/>
</dbReference>
<dbReference type="SUPFAM" id="SSF160909">
    <property type="entry name" value="ATP12-like"/>
    <property type="match status" value="1"/>
</dbReference>
<gene>
    <name evidence="4" type="ORF">D5366_02595</name>
</gene>
<dbReference type="PANTHER" id="PTHR21013">
    <property type="entry name" value="ATP SYNTHASE MITOCHONDRIAL F1 COMPLEX ASSEMBLY FACTOR 2/ATP12 PROTEIN, MITOCHONDRIAL PRECURSOR"/>
    <property type="match status" value="1"/>
</dbReference>
<dbReference type="GO" id="GO:0043461">
    <property type="term" value="P:proton-transporting ATP synthase complex assembly"/>
    <property type="evidence" value="ECO:0007669"/>
    <property type="project" value="InterPro"/>
</dbReference>
<organism evidence="4 5">
    <name type="scientific">Neokomagataea tanensis</name>
    <dbReference type="NCBI Taxonomy" id="661191"/>
    <lineage>
        <taxon>Bacteria</taxon>
        <taxon>Pseudomonadati</taxon>
        <taxon>Pseudomonadota</taxon>
        <taxon>Alphaproteobacteria</taxon>
        <taxon>Acetobacterales</taxon>
        <taxon>Acetobacteraceae</taxon>
        <taxon>Neokomagataea</taxon>
    </lineage>
</organism>
<dbReference type="RefSeq" id="WP_141492167.1">
    <property type="nucleotide sequence ID" value="NZ_CP032485.1"/>
</dbReference>
<evidence type="ECO:0000313" key="4">
    <source>
        <dbReference type="EMBL" id="QDH24331.1"/>
    </source>
</evidence>
<name>A0A4Y6V6T9_9PROT</name>
<evidence type="ECO:0000256" key="2">
    <source>
        <dbReference type="ARBA" id="ARBA00022946"/>
    </source>
</evidence>
<evidence type="ECO:0000256" key="3">
    <source>
        <dbReference type="ARBA" id="ARBA00023186"/>
    </source>
</evidence>
<dbReference type="Proteomes" id="UP000317214">
    <property type="component" value="Chromosome"/>
</dbReference>
<dbReference type="Gene3D" id="1.10.3580.10">
    <property type="entry name" value="ATP12 ATPase"/>
    <property type="match status" value="1"/>
</dbReference>
<dbReference type="Gene3D" id="3.30.2180.10">
    <property type="entry name" value="ATP12-like"/>
    <property type="match status" value="1"/>
</dbReference>